<accession>A0AA35D8H0</accession>
<dbReference type="PANTHER" id="PTHR34580">
    <property type="match status" value="1"/>
</dbReference>
<feature type="domain" description="DNA-binding transcriptional repressor CapW C-terminal dimerisation" evidence="2">
    <location>
        <begin position="214"/>
        <end position="282"/>
    </location>
</feature>
<gene>
    <name evidence="4" type="ORF">GHA_02326</name>
</gene>
<dbReference type="Proteomes" id="UP000834458">
    <property type="component" value="Unassembled WGS sequence"/>
</dbReference>
<evidence type="ECO:0000313" key="4">
    <source>
        <dbReference type="EMBL" id="CAB5695357.1"/>
    </source>
</evidence>
<evidence type="ECO:0000259" key="1">
    <source>
        <dbReference type="Pfam" id="PF13280"/>
    </source>
</evidence>
<name>A0AA35D8H0_9BURK</name>
<dbReference type="PANTHER" id="PTHR34580:SF3">
    <property type="entry name" value="PROTEIN PAFB"/>
    <property type="match status" value="1"/>
</dbReference>
<dbReference type="InterPro" id="IPR051534">
    <property type="entry name" value="CBASS_pafABC_assoc_protein"/>
</dbReference>
<organism evidence="4 5">
    <name type="scientific">Comamonas aquatica</name>
    <dbReference type="NCBI Taxonomy" id="225991"/>
    <lineage>
        <taxon>Bacteria</taxon>
        <taxon>Pseudomonadati</taxon>
        <taxon>Pseudomonadota</taxon>
        <taxon>Betaproteobacteria</taxon>
        <taxon>Burkholderiales</taxon>
        <taxon>Comamonadaceae</taxon>
        <taxon>Comamonas</taxon>
    </lineage>
</organism>
<protein>
    <recommendedName>
        <fullName evidence="6">WYL domain-containing protein</fullName>
    </recommendedName>
</protein>
<feature type="domain" description="DNA-binding transcriptional repressor CapW winged helix-turn-helix" evidence="3">
    <location>
        <begin position="22"/>
        <end position="80"/>
    </location>
</feature>
<dbReference type="InterPro" id="IPR026881">
    <property type="entry name" value="WYL_dom"/>
</dbReference>
<dbReference type="InterPro" id="IPR059020">
    <property type="entry name" value="CapW_CTD"/>
</dbReference>
<evidence type="ECO:0008006" key="6">
    <source>
        <dbReference type="Google" id="ProtNLM"/>
    </source>
</evidence>
<dbReference type="Pfam" id="PF26107">
    <property type="entry name" value="BrxR_CTD"/>
    <property type="match status" value="1"/>
</dbReference>
<comment type="caution">
    <text evidence="4">The sequence shown here is derived from an EMBL/GenBank/DDBJ whole genome shotgun (WGS) entry which is preliminary data.</text>
</comment>
<proteinExistence type="predicted"/>
<evidence type="ECO:0000259" key="3">
    <source>
        <dbReference type="Pfam" id="PF26109"/>
    </source>
</evidence>
<dbReference type="RefSeq" id="WP_234686188.1">
    <property type="nucleotide sequence ID" value="NZ_CAHPSC010000032.1"/>
</dbReference>
<reference evidence="4" key="1">
    <citation type="submission" date="2020-05" db="EMBL/GenBank/DDBJ databases">
        <authorList>
            <person name="Delgado-Blas J."/>
        </authorList>
    </citation>
    <scope>NUCLEOTIDE SEQUENCE</scope>
    <source>
        <strain evidence="4">BB1454</strain>
    </source>
</reference>
<dbReference type="EMBL" id="CAHPSC010000032">
    <property type="protein sequence ID" value="CAB5695357.1"/>
    <property type="molecule type" value="Genomic_DNA"/>
</dbReference>
<feature type="domain" description="WYL" evidence="1">
    <location>
        <begin position="127"/>
        <end position="193"/>
    </location>
</feature>
<evidence type="ECO:0000259" key="2">
    <source>
        <dbReference type="Pfam" id="PF26107"/>
    </source>
</evidence>
<evidence type="ECO:0000313" key="5">
    <source>
        <dbReference type="Proteomes" id="UP000834458"/>
    </source>
</evidence>
<dbReference type="AlphaFoldDB" id="A0AA35D8H0"/>
<dbReference type="InterPro" id="IPR059019">
    <property type="entry name" value="WHD_CapW"/>
</dbReference>
<dbReference type="Pfam" id="PF13280">
    <property type="entry name" value="WYL"/>
    <property type="match status" value="1"/>
</dbReference>
<dbReference type="Pfam" id="PF26109">
    <property type="entry name" value="WHD_BrxR"/>
    <property type="match status" value="1"/>
</dbReference>
<sequence length="290" mass="33382">MVTLPRNQTEAVIDRRSDVQDERLERVARLLIWEGRLSRARLMELFGLSGTRASEWLKEFREARPDWVEWDSRLRSLVTTPAAYRAIESSDMAAVELMGGAEPDIGVLDGDSALVLSWDFSRVSPYIFSRLRLAIKDGVRIGFNYSSMSRPSVHARVIEPHSIIRAGRRWHVRGYCVERRDFRDFVLGRMSDVLLTEQVSSHRSTDDAKWNRSVKVRLVAHPALSAEQMQLVRREYFAGTAARSTTCRGPLVPYFIQELRAATDVERQLPPDYQLALDNKEECKEWLFPT</sequence>